<keyword evidence="2" id="KW-0813">Transport</keyword>
<dbReference type="InterPro" id="IPR027359">
    <property type="entry name" value="Volt_channel_dom_sf"/>
</dbReference>
<evidence type="ECO:0000256" key="11">
    <source>
        <dbReference type="ARBA" id="ARBA00023303"/>
    </source>
</evidence>
<evidence type="ECO:0000256" key="3">
    <source>
        <dbReference type="ARBA" id="ARBA00022568"/>
    </source>
</evidence>
<accession>A0A8X8BRU0</accession>
<feature type="non-terminal residue" evidence="17">
    <location>
        <position position="1"/>
    </location>
</feature>
<dbReference type="SUPFAM" id="SSF81324">
    <property type="entry name" value="Voltage-gated potassium channels"/>
    <property type="match status" value="1"/>
</dbReference>
<dbReference type="Gene3D" id="6.10.250.2500">
    <property type="match status" value="1"/>
</dbReference>
<proteinExistence type="inferred from homology"/>
<keyword evidence="3 13" id="KW-0109">Calcium transport</keyword>
<dbReference type="GO" id="GO:0043025">
    <property type="term" value="C:neuronal cell body"/>
    <property type="evidence" value="ECO:0007669"/>
    <property type="project" value="TreeGrafter"/>
</dbReference>
<feature type="transmembrane region" description="Helical" evidence="15">
    <location>
        <begin position="166"/>
        <end position="188"/>
    </location>
</feature>
<keyword evidence="6 12" id="KW-0106">Calcium</keyword>
<feature type="transmembrane region" description="Helical" evidence="15">
    <location>
        <begin position="245"/>
        <end position="266"/>
    </location>
</feature>
<evidence type="ECO:0000313" key="17">
    <source>
        <dbReference type="EMBL" id="KAG2463996.1"/>
    </source>
</evidence>
<dbReference type="EMBL" id="JAATIS010003638">
    <property type="protein sequence ID" value="KAG2463996.1"/>
    <property type="molecule type" value="Genomic_DNA"/>
</dbReference>
<keyword evidence="11" id="KW-0407">Ion channel</keyword>
<keyword evidence="8 15" id="KW-1133">Transmembrane helix</keyword>
<dbReference type="GO" id="GO:0007268">
    <property type="term" value="P:chemical synaptic transmission"/>
    <property type="evidence" value="ECO:0007669"/>
    <property type="project" value="TreeGrafter"/>
</dbReference>
<dbReference type="AlphaFoldDB" id="A0A8X8BRU0"/>
<dbReference type="Pfam" id="PF00520">
    <property type="entry name" value="Ion_trans"/>
    <property type="match status" value="1"/>
</dbReference>
<dbReference type="Gene3D" id="1.20.120.350">
    <property type="entry name" value="Voltage-gated potassium channels. Chain C"/>
    <property type="match status" value="1"/>
</dbReference>
<feature type="transmembrane region" description="Helical" evidence="15">
    <location>
        <begin position="75"/>
        <end position="95"/>
    </location>
</feature>
<dbReference type="GO" id="GO:0045202">
    <property type="term" value="C:synapse"/>
    <property type="evidence" value="ECO:0007669"/>
    <property type="project" value="GOC"/>
</dbReference>
<dbReference type="GO" id="GO:0008331">
    <property type="term" value="F:high voltage-gated calcium channel activity"/>
    <property type="evidence" value="ECO:0007669"/>
    <property type="project" value="TreeGrafter"/>
</dbReference>
<dbReference type="Gene3D" id="1.10.287.70">
    <property type="match status" value="1"/>
</dbReference>
<evidence type="ECO:0000256" key="14">
    <source>
        <dbReference type="SAM" id="MobiDB-lite"/>
    </source>
</evidence>
<feature type="transmembrane region" description="Helical" evidence="15">
    <location>
        <begin position="278"/>
        <end position="300"/>
    </location>
</feature>
<dbReference type="PANTHER" id="PTHR45628:SF5">
    <property type="entry name" value="VOLTAGE-DEPENDENT R-TYPE CALCIUM CHANNEL SUBUNIT ALPHA-1E"/>
    <property type="match status" value="1"/>
</dbReference>
<feature type="domain" description="Ion transport" evidence="16">
    <location>
        <begin position="68"/>
        <end position="310"/>
    </location>
</feature>
<dbReference type="InterPro" id="IPR005821">
    <property type="entry name" value="Ion_trans_dom"/>
</dbReference>
<comment type="caution">
    <text evidence="17">The sequence shown here is derived from an EMBL/GenBank/DDBJ whole genome shotgun (WGS) entry which is preliminary data.</text>
</comment>
<keyword evidence="9" id="KW-0406">Ion transport</keyword>
<evidence type="ECO:0000256" key="4">
    <source>
        <dbReference type="ARBA" id="ARBA00022673"/>
    </source>
</evidence>
<dbReference type="GO" id="GO:0005891">
    <property type="term" value="C:voltage-gated calcium channel complex"/>
    <property type="evidence" value="ECO:0007669"/>
    <property type="project" value="InterPro"/>
</dbReference>
<keyword evidence="7 13" id="KW-0851">Voltage-gated channel</keyword>
<evidence type="ECO:0000256" key="2">
    <source>
        <dbReference type="ARBA" id="ARBA00022448"/>
    </source>
</evidence>
<feature type="binding site" evidence="12">
    <location>
        <position position="259"/>
    </location>
    <ligand>
        <name>Ca(2+)</name>
        <dbReference type="ChEBI" id="CHEBI:29108"/>
    </ligand>
</feature>
<feature type="transmembrane region" description="Helical" evidence="15">
    <location>
        <begin position="107"/>
        <end position="125"/>
    </location>
</feature>
<evidence type="ECO:0000256" key="10">
    <source>
        <dbReference type="ARBA" id="ARBA00023136"/>
    </source>
</evidence>
<dbReference type="GO" id="GO:0098703">
    <property type="term" value="P:calcium ion import across plasma membrane"/>
    <property type="evidence" value="ECO:0007669"/>
    <property type="project" value="TreeGrafter"/>
</dbReference>
<evidence type="ECO:0000256" key="1">
    <source>
        <dbReference type="ARBA" id="ARBA00004141"/>
    </source>
</evidence>
<evidence type="ECO:0000313" key="18">
    <source>
        <dbReference type="Proteomes" id="UP000886611"/>
    </source>
</evidence>
<keyword evidence="12" id="KW-0479">Metal-binding</keyword>
<evidence type="ECO:0000256" key="13">
    <source>
        <dbReference type="RuleBase" id="RU003808"/>
    </source>
</evidence>
<protein>
    <submittedName>
        <fullName evidence="17">CAC1E protein</fullName>
    </submittedName>
</protein>
<evidence type="ECO:0000259" key="16">
    <source>
        <dbReference type="Pfam" id="PF00520"/>
    </source>
</evidence>
<feature type="region of interest" description="Disordered" evidence="14">
    <location>
        <begin position="1"/>
        <end position="46"/>
    </location>
</feature>
<feature type="non-terminal residue" evidence="17">
    <location>
        <position position="493"/>
    </location>
</feature>
<evidence type="ECO:0000256" key="15">
    <source>
        <dbReference type="SAM" id="Phobius"/>
    </source>
</evidence>
<name>A0A8X8BRU0_POLSE</name>
<dbReference type="GO" id="GO:0046872">
    <property type="term" value="F:metal ion binding"/>
    <property type="evidence" value="ECO:0007669"/>
    <property type="project" value="UniProtKB-KW"/>
</dbReference>
<keyword evidence="5 15" id="KW-0812">Transmembrane</keyword>
<dbReference type="InterPro" id="IPR050599">
    <property type="entry name" value="VDCC_alpha-1_subunit"/>
</dbReference>
<evidence type="ECO:0000256" key="9">
    <source>
        <dbReference type="ARBA" id="ARBA00023065"/>
    </source>
</evidence>
<keyword evidence="10 15" id="KW-0472">Membrane</keyword>
<evidence type="ECO:0000256" key="12">
    <source>
        <dbReference type="PIRSR" id="PIRSR602077-1"/>
    </source>
</evidence>
<sequence>MVGLDEWPPEVASSEESRQSSAERTDTVPTPWNGGALDRSPMDTRDSGQSKISAVVFQHFKALLKAVKCEKTEPYFIGIFCFEAGIKVIALGFVFHKGSYLRNGWNVMDFIVVLSGILATAGAHINTHVDLRTLRAVRVLRPLKLVSGIPSLQIVLKSIMKAMVPLLQIGLLLFFAILMFAIIGLEFYSGKLHKTCYKFANLTGSDYREPYETEYPCGERKCPPNYACEELWIGPNDGITQFDNILFAVLTVFQCITMEGWTTVLYNTNDALGSTWNWLYFIPLIIIGSFFVLNLVLGVLSGEFAKERERVENRRAFMKLRRQQQIERELNGYRAWIDRAEEVMLAEENKNSGTSALDGKSVNVSSTRPTFSYFMVKLKSSDLIRNQPFWVVTLRSVPPWKAKNPFLVTSARLRRVPKNGRTSSYIRNTLRDAKYGRGYVHFPFLPCRCGQGYQVLDICSPMTAENLSDGAVDQASEWYGGLQTSFHLGVLPA</sequence>
<evidence type="ECO:0000256" key="6">
    <source>
        <dbReference type="ARBA" id="ARBA00022837"/>
    </source>
</evidence>
<keyword evidence="18" id="KW-1185">Reference proteome</keyword>
<dbReference type="PRINTS" id="PR00167">
    <property type="entry name" value="CACHANNEL"/>
</dbReference>
<evidence type="ECO:0000256" key="5">
    <source>
        <dbReference type="ARBA" id="ARBA00022692"/>
    </source>
</evidence>
<organism evidence="17 18">
    <name type="scientific">Polypterus senegalus</name>
    <name type="common">Senegal bichir</name>
    <dbReference type="NCBI Taxonomy" id="55291"/>
    <lineage>
        <taxon>Eukaryota</taxon>
        <taxon>Metazoa</taxon>
        <taxon>Chordata</taxon>
        <taxon>Craniata</taxon>
        <taxon>Vertebrata</taxon>
        <taxon>Euteleostomi</taxon>
        <taxon>Actinopterygii</taxon>
        <taxon>Polypteriformes</taxon>
        <taxon>Polypteridae</taxon>
        <taxon>Polypterus</taxon>
    </lineage>
</organism>
<dbReference type="PANTHER" id="PTHR45628">
    <property type="entry name" value="VOLTAGE-DEPENDENT CALCIUM CHANNEL TYPE A SUBUNIT ALPHA-1"/>
    <property type="match status" value="1"/>
</dbReference>
<evidence type="ECO:0000256" key="8">
    <source>
        <dbReference type="ARBA" id="ARBA00022989"/>
    </source>
</evidence>
<comment type="subcellular location">
    <subcellularLocation>
        <location evidence="1 13">Membrane</location>
        <topology evidence="1 13">Multi-pass membrane protein</topology>
    </subcellularLocation>
</comment>
<keyword evidence="4 13" id="KW-0107">Calcium channel</keyword>
<reference evidence="17 18" key="1">
    <citation type="journal article" date="2021" name="Cell">
        <title>Tracing the genetic footprints of vertebrate landing in non-teleost ray-finned fishes.</title>
        <authorList>
            <person name="Bi X."/>
            <person name="Wang K."/>
            <person name="Yang L."/>
            <person name="Pan H."/>
            <person name="Jiang H."/>
            <person name="Wei Q."/>
            <person name="Fang M."/>
            <person name="Yu H."/>
            <person name="Zhu C."/>
            <person name="Cai Y."/>
            <person name="He Y."/>
            <person name="Gan X."/>
            <person name="Zeng H."/>
            <person name="Yu D."/>
            <person name="Zhu Y."/>
            <person name="Jiang H."/>
            <person name="Qiu Q."/>
            <person name="Yang H."/>
            <person name="Zhang Y.E."/>
            <person name="Wang W."/>
            <person name="Zhu M."/>
            <person name="He S."/>
            <person name="Zhang G."/>
        </authorList>
    </citation>
    <scope>NUCLEOTIDE SEQUENCE [LARGE SCALE GENOMIC DNA]</scope>
    <source>
        <strain evidence="17">Bchr_013</strain>
    </source>
</reference>
<dbReference type="InterPro" id="IPR002077">
    <property type="entry name" value="VDCCAlpha1"/>
</dbReference>
<dbReference type="Proteomes" id="UP000886611">
    <property type="component" value="Unassembled WGS sequence"/>
</dbReference>
<evidence type="ECO:0000256" key="7">
    <source>
        <dbReference type="ARBA" id="ARBA00022882"/>
    </source>
</evidence>
<feature type="compositionally biased region" description="Basic and acidic residues" evidence="14">
    <location>
        <begin position="15"/>
        <end position="26"/>
    </location>
</feature>
<gene>
    <name evidence="17" type="primary">Cacna1e_1</name>
    <name evidence="17" type="ORF">GTO96_0003606</name>
</gene>
<comment type="similarity">
    <text evidence="13">Belongs to the calcium channel alpha-1 subunit (TC 1.A.1.11) family.</text>
</comment>